<name>A0AAD5RXV3_9PEZI</name>
<accession>A0AAD5RXV3</accession>
<dbReference type="SUPFAM" id="SSF48403">
    <property type="entry name" value="Ankyrin repeat"/>
    <property type="match status" value="1"/>
</dbReference>
<sequence>MADLSNAPPALADSDLQTSQHLTEDEIDDLVYFARAGDIDELADAIKEISSRTSLAPPEVLLKAKDEGGQTPLHMAVANGHLATTTLIISHISSHPSKLTLLNAQNSFGNTPLHWAAERGHIEIVKFLVSSGADPTIANSKGDIPLDSAQFGMREEVTTYFIAQNERLEKEGKPSEEGLARAMGDADVKDGAEENKVSGDGEKE</sequence>
<evidence type="ECO:0000256" key="2">
    <source>
        <dbReference type="ARBA" id="ARBA00023043"/>
    </source>
</evidence>
<dbReference type="InterPro" id="IPR036770">
    <property type="entry name" value="Ankyrin_rpt-contain_sf"/>
</dbReference>
<evidence type="ECO:0000256" key="3">
    <source>
        <dbReference type="PROSITE-ProRule" id="PRU00023"/>
    </source>
</evidence>
<dbReference type="Proteomes" id="UP001201980">
    <property type="component" value="Unassembled WGS sequence"/>
</dbReference>
<keyword evidence="6" id="KW-1185">Reference proteome</keyword>
<gene>
    <name evidence="5" type="ORF">MKZ38_005817</name>
</gene>
<evidence type="ECO:0000256" key="1">
    <source>
        <dbReference type="ARBA" id="ARBA00022737"/>
    </source>
</evidence>
<dbReference type="EMBL" id="JAKWBI020000034">
    <property type="protein sequence ID" value="KAJ2905304.1"/>
    <property type="molecule type" value="Genomic_DNA"/>
</dbReference>
<comment type="caution">
    <text evidence="5">The sequence shown here is derived from an EMBL/GenBank/DDBJ whole genome shotgun (WGS) entry which is preliminary data.</text>
</comment>
<dbReference type="PANTHER" id="PTHR24171">
    <property type="entry name" value="ANKYRIN REPEAT DOMAIN-CONTAINING PROTEIN 39-RELATED"/>
    <property type="match status" value="1"/>
</dbReference>
<dbReference type="PROSITE" id="PS50297">
    <property type="entry name" value="ANK_REP_REGION"/>
    <property type="match status" value="2"/>
</dbReference>
<reference evidence="5" key="1">
    <citation type="submission" date="2022-07" db="EMBL/GenBank/DDBJ databases">
        <title>Draft genome sequence of Zalerion maritima ATCC 34329, a (micro)plastics degrading marine fungus.</title>
        <authorList>
            <person name="Paco A."/>
            <person name="Goncalves M.F.M."/>
            <person name="Rocha-Santos T.A.P."/>
            <person name="Alves A."/>
        </authorList>
    </citation>
    <scope>NUCLEOTIDE SEQUENCE</scope>
    <source>
        <strain evidence="5">ATCC 34329</strain>
    </source>
</reference>
<feature type="region of interest" description="Disordered" evidence="4">
    <location>
        <begin position="168"/>
        <end position="204"/>
    </location>
</feature>
<evidence type="ECO:0000313" key="6">
    <source>
        <dbReference type="Proteomes" id="UP001201980"/>
    </source>
</evidence>
<keyword evidence="2 3" id="KW-0040">ANK repeat</keyword>
<dbReference type="Pfam" id="PF12796">
    <property type="entry name" value="Ank_2"/>
    <property type="match status" value="1"/>
</dbReference>
<dbReference type="PRINTS" id="PR01415">
    <property type="entry name" value="ANKYRIN"/>
</dbReference>
<feature type="repeat" description="ANK" evidence="3">
    <location>
        <begin position="108"/>
        <end position="140"/>
    </location>
</feature>
<organism evidence="5 6">
    <name type="scientific">Zalerion maritima</name>
    <dbReference type="NCBI Taxonomy" id="339359"/>
    <lineage>
        <taxon>Eukaryota</taxon>
        <taxon>Fungi</taxon>
        <taxon>Dikarya</taxon>
        <taxon>Ascomycota</taxon>
        <taxon>Pezizomycotina</taxon>
        <taxon>Sordariomycetes</taxon>
        <taxon>Lulworthiomycetidae</taxon>
        <taxon>Lulworthiales</taxon>
        <taxon>Lulworthiaceae</taxon>
        <taxon>Zalerion</taxon>
    </lineage>
</organism>
<dbReference type="AlphaFoldDB" id="A0AAD5RXV3"/>
<feature type="repeat" description="ANK" evidence="3">
    <location>
        <begin position="68"/>
        <end position="91"/>
    </location>
</feature>
<dbReference type="Gene3D" id="1.25.40.20">
    <property type="entry name" value="Ankyrin repeat-containing domain"/>
    <property type="match status" value="1"/>
</dbReference>
<keyword evidence="1" id="KW-0677">Repeat</keyword>
<dbReference type="SMART" id="SM00248">
    <property type="entry name" value="ANK"/>
    <property type="match status" value="2"/>
</dbReference>
<protein>
    <submittedName>
        <fullName evidence="5">Ankyrin repeat containing protein yar1</fullName>
    </submittedName>
</protein>
<proteinExistence type="predicted"/>
<dbReference type="InterPro" id="IPR002110">
    <property type="entry name" value="Ankyrin_rpt"/>
</dbReference>
<evidence type="ECO:0000256" key="4">
    <source>
        <dbReference type="SAM" id="MobiDB-lite"/>
    </source>
</evidence>
<evidence type="ECO:0000313" key="5">
    <source>
        <dbReference type="EMBL" id="KAJ2905304.1"/>
    </source>
</evidence>
<dbReference type="PROSITE" id="PS50088">
    <property type="entry name" value="ANK_REPEAT"/>
    <property type="match status" value="2"/>
</dbReference>